<reference evidence="1" key="1">
    <citation type="journal article" date="2013" name="BMC Genomics">
        <title>Unscrambling butterfly oogenesis.</title>
        <authorList>
            <person name="Carter J.M."/>
            <person name="Baker S.C."/>
            <person name="Pink R."/>
            <person name="Carter D.R."/>
            <person name="Collins A."/>
            <person name="Tomlin J."/>
            <person name="Gibbs M."/>
            <person name="Breuker C.J."/>
        </authorList>
    </citation>
    <scope>NUCLEOTIDE SEQUENCE</scope>
    <source>
        <tissue evidence="1">Ovary</tissue>
    </source>
</reference>
<accession>S4NQQ1</accession>
<name>S4NQQ1_9NEOP</name>
<dbReference type="EMBL" id="GAIX01011444">
    <property type="protein sequence ID" value="JAA81116.1"/>
    <property type="molecule type" value="Transcribed_RNA"/>
</dbReference>
<protein>
    <submittedName>
        <fullName evidence="1">Uncharacterized protein</fullName>
    </submittedName>
</protein>
<organism evidence="1">
    <name type="scientific">Pararge aegeria</name>
    <name type="common">speckled wood butterfly</name>
    <dbReference type="NCBI Taxonomy" id="116150"/>
    <lineage>
        <taxon>Eukaryota</taxon>
        <taxon>Metazoa</taxon>
        <taxon>Ecdysozoa</taxon>
        <taxon>Arthropoda</taxon>
        <taxon>Hexapoda</taxon>
        <taxon>Insecta</taxon>
        <taxon>Pterygota</taxon>
        <taxon>Neoptera</taxon>
        <taxon>Endopterygota</taxon>
        <taxon>Lepidoptera</taxon>
        <taxon>Glossata</taxon>
        <taxon>Ditrysia</taxon>
        <taxon>Papilionoidea</taxon>
        <taxon>Nymphalidae</taxon>
        <taxon>Satyrinae</taxon>
        <taxon>Satyrini</taxon>
        <taxon>Parargina</taxon>
        <taxon>Pararge</taxon>
    </lineage>
</organism>
<proteinExistence type="predicted"/>
<dbReference type="AlphaFoldDB" id="S4NQQ1"/>
<sequence>MSSECCSVSYRRLALTYARSTCGDAPPCPRCAYALHVTADLSMSSECCSVSYRRLALTYARSTCGDAPPCPRC</sequence>
<feature type="non-terminal residue" evidence="1">
    <location>
        <position position="73"/>
    </location>
</feature>
<reference evidence="1" key="2">
    <citation type="submission" date="2013-05" db="EMBL/GenBank/DDBJ databases">
        <authorList>
            <person name="Carter J.-M."/>
            <person name="Baker S.C."/>
            <person name="Pink R."/>
            <person name="Carter D.R.F."/>
            <person name="Collins A."/>
            <person name="Tomlin J."/>
            <person name="Gibbs M."/>
            <person name="Breuker C.J."/>
        </authorList>
    </citation>
    <scope>NUCLEOTIDE SEQUENCE</scope>
    <source>
        <tissue evidence="1">Ovary</tissue>
    </source>
</reference>
<evidence type="ECO:0000313" key="1">
    <source>
        <dbReference type="EMBL" id="JAA81116.1"/>
    </source>
</evidence>